<feature type="domain" description="AsmA" evidence="2">
    <location>
        <begin position="1"/>
        <end position="136"/>
    </location>
</feature>
<name>A0A381T749_9ZZZZ</name>
<feature type="transmembrane region" description="Helical" evidence="1">
    <location>
        <begin position="7"/>
        <end position="30"/>
    </location>
</feature>
<protein>
    <recommendedName>
        <fullName evidence="2">AsmA domain-containing protein</fullName>
    </recommendedName>
</protein>
<dbReference type="AlphaFoldDB" id="A0A381T749"/>
<dbReference type="Pfam" id="PF05170">
    <property type="entry name" value="AsmA"/>
    <property type="match status" value="2"/>
</dbReference>
<dbReference type="InterPro" id="IPR052894">
    <property type="entry name" value="AsmA-related"/>
</dbReference>
<keyword evidence="1" id="KW-1133">Transmembrane helix</keyword>
<gene>
    <name evidence="3" type="ORF">METZ01_LOCUS64864</name>
</gene>
<keyword evidence="1" id="KW-0472">Membrane</keyword>
<dbReference type="GO" id="GO:0005886">
    <property type="term" value="C:plasma membrane"/>
    <property type="evidence" value="ECO:0007669"/>
    <property type="project" value="TreeGrafter"/>
</dbReference>
<reference evidence="3" key="1">
    <citation type="submission" date="2018-05" db="EMBL/GenBank/DDBJ databases">
        <authorList>
            <person name="Lanie J.A."/>
            <person name="Ng W.-L."/>
            <person name="Kazmierczak K.M."/>
            <person name="Andrzejewski T.M."/>
            <person name="Davidsen T.M."/>
            <person name="Wayne K.J."/>
            <person name="Tettelin H."/>
            <person name="Glass J.I."/>
            <person name="Rusch D."/>
            <person name="Podicherti R."/>
            <person name="Tsui H.-C.T."/>
            <person name="Winkler M.E."/>
        </authorList>
    </citation>
    <scope>NUCLEOTIDE SEQUENCE</scope>
</reference>
<dbReference type="GO" id="GO:0090313">
    <property type="term" value="P:regulation of protein targeting to membrane"/>
    <property type="evidence" value="ECO:0007669"/>
    <property type="project" value="TreeGrafter"/>
</dbReference>
<organism evidence="3">
    <name type="scientific">marine metagenome</name>
    <dbReference type="NCBI Taxonomy" id="408172"/>
    <lineage>
        <taxon>unclassified sequences</taxon>
        <taxon>metagenomes</taxon>
        <taxon>ecological metagenomes</taxon>
    </lineage>
</organism>
<evidence type="ECO:0000313" key="3">
    <source>
        <dbReference type="EMBL" id="SVA12010.1"/>
    </source>
</evidence>
<dbReference type="InterPro" id="IPR007844">
    <property type="entry name" value="AsmA"/>
</dbReference>
<keyword evidence="1" id="KW-0812">Transmembrane</keyword>
<proteinExistence type="predicted"/>
<evidence type="ECO:0000259" key="2">
    <source>
        <dbReference type="Pfam" id="PF05170"/>
    </source>
</evidence>
<evidence type="ECO:0000256" key="1">
    <source>
        <dbReference type="SAM" id="Phobius"/>
    </source>
</evidence>
<feature type="domain" description="AsmA" evidence="2">
    <location>
        <begin position="140"/>
        <end position="225"/>
    </location>
</feature>
<dbReference type="PANTHER" id="PTHR30441:SF8">
    <property type="entry name" value="DUF748 DOMAIN-CONTAINING PROTEIN"/>
    <property type="match status" value="1"/>
</dbReference>
<dbReference type="EMBL" id="UINC01004127">
    <property type="protein sequence ID" value="SVA12010.1"/>
    <property type="molecule type" value="Genomic_DNA"/>
</dbReference>
<dbReference type="PANTHER" id="PTHR30441">
    <property type="entry name" value="DUF748 DOMAIN-CONTAINING PROTEIN"/>
    <property type="match status" value="1"/>
</dbReference>
<sequence length="332" mass="37397">MKKILKAFSLLIATLAGIGVVFLLLFAIFFKINDPRDDISALVGYLTDRELEITGDFSIKMYPSLAVEAGRITLSNTGEYGTGSFLNINHSTVTINLLQLIRSGTISVDIMLEDFEGFFDLGPSGRTNWDDFVSSRTNITGDVRGNIALQGSGQTLSDVIADFDGLVSLELSDGVWHGIDMWHEFRKARASYKREPLPEINNYRYTEIDSMRLEGLVNDGVLTSNYFILESALFNVSGSGEVDLIDYDIDYSVTAKLKSLLLIENDLSVDEKNDFVNEQFPVRIKGFINSPSFRPDIEEIFRLEVEKTIQRRTQFLEKNLQKRSFNNLTPPQ</sequence>
<accession>A0A381T749</accession>